<name>U7VAN6_9FUSO</name>
<dbReference type="Proteomes" id="UP000017081">
    <property type="component" value="Unassembled WGS sequence"/>
</dbReference>
<comment type="pathway">
    <text evidence="3 14">Purine metabolism; IMP biosynthesis via de novo pathway; N(1)-(5-phospho-D-ribosyl)glycinamide from 5-phospho-alpha-D-ribose 1-diphosphate: step 2/2.</text>
</comment>
<dbReference type="AlphaFoldDB" id="U7VAN6"/>
<dbReference type="PROSITE" id="PS00184">
    <property type="entry name" value="GARS"/>
    <property type="match status" value="1"/>
</dbReference>
<evidence type="ECO:0000256" key="4">
    <source>
        <dbReference type="ARBA" id="ARBA00013255"/>
    </source>
</evidence>
<evidence type="ECO:0000256" key="7">
    <source>
        <dbReference type="ARBA" id="ARBA00022741"/>
    </source>
</evidence>
<dbReference type="InterPro" id="IPR020562">
    <property type="entry name" value="PRibGlycinamide_synth_N"/>
</dbReference>
<dbReference type="InterPro" id="IPR037123">
    <property type="entry name" value="PRibGlycinamide_synth_C_sf"/>
</dbReference>
<accession>U7VAN6</accession>
<comment type="catalytic activity">
    <reaction evidence="14">
        <text>5-phospho-beta-D-ribosylamine + glycine + ATP = N(1)-(5-phospho-beta-D-ribosyl)glycinamide + ADP + phosphate + H(+)</text>
        <dbReference type="Rhea" id="RHEA:17453"/>
        <dbReference type="ChEBI" id="CHEBI:15378"/>
        <dbReference type="ChEBI" id="CHEBI:30616"/>
        <dbReference type="ChEBI" id="CHEBI:43474"/>
        <dbReference type="ChEBI" id="CHEBI:57305"/>
        <dbReference type="ChEBI" id="CHEBI:58681"/>
        <dbReference type="ChEBI" id="CHEBI:143788"/>
        <dbReference type="ChEBI" id="CHEBI:456216"/>
        <dbReference type="EC" id="6.3.4.13"/>
    </reaction>
</comment>
<dbReference type="InterPro" id="IPR020561">
    <property type="entry name" value="PRibGlycinamid_synth_ATP-grasp"/>
</dbReference>
<dbReference type="InterPro" id="IPR016185">
    <property type="entry name" value="PreATP-grasp_dom_sf"/>
</dbReference>
<gene>
    <name evidence="14" type="primary">purD</name>
    <name evidence="17" type="ORF">HMPREF0202_01394</name>
</gene>
<dbReference type="SMART" id="SM01209">
    <property type="entry name" value="GARS_A"/>
    <property type="match status" value="1"/>
</dbReference>
<dbReference type="GO" id="GO:0046872">
    <property type="term" value="F:metal ion binding"/>
    <property type="evidence" value="ECO:0007669"/>
    <property type="project" value="UniProtKB-KW"/>
</dbReference>
<evidence type="ECO:0000256" key="8">
    <source>
        <dbReference type="ARBA" id="ARBA00022755"/>
    </source>
</evidence>
<reference evidence="17 18" key="1">
    <citation type="submission" date="2013-08" db="EMBL/GenBank/DDBJ databases">
        <authorList>
            <person name="Weinstock G."/>
            <person name="Sodergren E."/>
            <person name="Wylie T."/>
            <person name="Fulton L."/>
            <person name="Fulton R."/>
            <person name="Fronick C."/>
            <person name="O'Laughlin M."/>
            <person name="Godfrey J."/>
            <person name="Miner T."/>
            <person name="Herter B."/>
            <person name="Appelbaum E."/>
            <person name="Cordes M."/>
            <person name="Lek S."/>
            <person name="Wollam A."/>
            <person name="Pepin K.H."/>
            <person name="Palsikar V.B."/>
            <person name="Mitreva M."/>
            <person name="Wilson R.K."/>
        </authorList>
    </citation>
    <scope>NUCLEOTIDE SEQUENCE [LARGE SCALE GENOMIC DNA]</scope>
    <source>
        <strain evidence="17 18">ATCC BAA-474</strain>
    </source>
</reference>
<dbReference type="PROSITE" id="PS50975">
    <property type="entry name" value="ATP_GRASP"/>
    <property type="match status" value="1"/>
</dbReference>
<dbReference type="SMART" id="SM01210">
    <property type="entry name" value="GARS_C"/>
    <property type="match status" value="1"/>
</dbReference>
<comment type="cofactor">
    <cofactor evidence="1">
        <name>Mn(2+)</name>
        <dbReference type="ChEBI" id="CHEBI:29035"/>
    </cofactor>
</comment>
<keyword evidence="9 15" id="KW-0067">ATP-binding</keyword>
<dbReference type="EC" id="6.3.4.13" evidence="4 14"/>
<dbReference type="GO" id="GO:0005524">
    <property type="term" value="F:ATP binding"/>
    <property type="evidence" value="ECO:0007669"/>
    <property type="project" value="UniProtKB-UniRule"/>
</dbReference>
<evidence type="ECO:0000256" key="5">
    <source>
        <dbReference type="ARBA" id="ARBA00022598"/>
    </source>
</evidence>
<dbReference type="FunFam" id="3.40.50.20:FF:000006">
    <property type="entry name" value="Phosphoribosylamine--glycine ligase, chloroplastic"/>
    <property type="match status" value="1"/>
</dbReference>
<dbReference type="InterPro" id="IPR011054">
    <property type="entry name" value="Rudment_hybrid_motif"/>
</dbReference>
<dbReference type="InterPro" id="IPR000115">
    <property type="entry name" value="PRibGlycinamide_synth"/>
</dbReference>
<dbReference type="Pfam" id="PF01071">
    <property type="entry name" value="GARS_A"/>
    <property type="match status" value="1"/>
</dbReference>
<feature type="domain" description="ATP-grasp" evidence="16">
    <location>
        <begin position="107"/>
        <end position="308"/>
    </location>
</feature>
<evidence type="ECO:0000256" key="12">
    <source>
        <dbReference type="ARBA" id="ARBA00042242"/>
    </source>
</evidence>
<dbReference type="InterPro" id="IPR011761">
    <property type="entry name" value="ATP-grasp"/>
</dbReference>
<keyword evidence="8 14" id="KW-0658">Purine biosynthesis</keyword>
<organism evidence="17 18">
    <name type="scientific">Cetobacterium somerae ATCC BAA-474</name>
    <dbReference type="NCBI Taxonomy" id="1319815"/>
    <lineage>
        <taxon>Bacteria</taxon>
        <taxon>Fusobacteriati</taxon>
        <taxon>Fusobacteriota</taxon>
        <taxon>Fusobacteriia</taxon>
        <taxon>Fusobacteriales</taxon>
        <taxon>Fusobacteriaceae</taxon>
        <taxon>Cetobacterium</taxon>
    </lineage>
</organism>
<evidence type="ECO:0000256" key="9">
    <source>
        <dbReference type="ARBA" id="ARBA00022840"/>
    </source>
</evidence>
<evidence type="ECO:0000256" key="13">
    <source>
        <dbReference type="ARBA" id="ARBA00042864"/>
    </source>
</evidence>
<sequence length="416" mass="45977">MKVLIVGKGGREHAIAWKVKESDLVKEIFIAPGNIGMESLGTLINIPEEKIEELADFAQKNKIDLTIVGPENVLALGIVNEFERRGLKIFGPTKEAAKIESSKEFAKKLMKKYGVPTGDYETFTDLELAVKYVEEKGTPIVIKEDGLKAGKGVTVAFLMSEAIEALEVAFSIPNNKVVIEEYLDGFEFSIIALTNGETVIPLEIAQDHKRAYDNDEGPNTGGMGVYSPVDKIDSNVIDETLEKILKPMAKGMAKDGISFKGFLFGGIMLTKDGVKTIEFNARFGDPEAEGILPRLKSDFVKAILDLMENKDVDLEWDDRYTVAVVMASENYPKSSTIGSEIEIPKDLESVVFHMGTRKVHGKIETNGGRVLSVVAYGNTLEEAKKNAYLDVKKINCKKLFFRNDIGSKMCYNNENK</sequence>
<dbReference type="SUPFAM" id="SSF56059">
    <property type="entry name" value="Glutathione synthetase ATP-binding domain-like"/>
    <property type="match status" value="1"/>
</dbReference>
<evidence type="ECO:0000313" key="17">
    <source>
        <dbReference type="EMBL" id="ERT68586.1"/>
    </source>
</evidence>
<dbReference type="InterPro" id="IPR013815">
    <property type="entry name" value="ATP_grasp_subdomain_1"/>
</dbReference>
<dbReference type="UniPathway" id="UPA00074">
    <property type="reaction ID" value="UER00125"/>
</dbReference>
<keyword evidence="10" id="KW-0464">Manganese</keyword>
<dbReference type="eggNOG" id="COG0151">
    <property type="taxonomic scope" value="Bacteria"/>
</dbReference>
<dbReference type="PANTHER" id="PTHR43472">
    <property type="entry name" value="PHOSPHORIBOSYLAMINE--GLYCINE LIGASE"/>
    <property type="match status" value="1"/>
</dbReference>
<keyword evidence="6" id="KW-0479">Metal-binding</keyword>
<evidence type="ECO:0000256" key="6">
    <source>
        <dbReference type="ARBA" id="ARBA00022723"/>
    </source>
</evidence>
<evidence type="ECO:0000256" key="11">
    <source>
        <dbReference type="ARBA" id="ARBA00038345"/>
    </source>
</evidence>
<comment type="similarity">
    <text evidence="11 14">Belongs to the GARS family.</text>
</comment>
<dbReference type="Gene3D" id="3.40.50.20">
    <property type="match status" value="1"/>
</dbReference>
<dbReference type="Gene3D" id="3.30.470.20">
    <property type="entry name" value="ATP-grasp fold, B domain"/>
    <property type="match status" value="1"/>
</dbReference>
<dbReference type="HOGENOM" id="CLU_027420_3_1_0"/>
<dbReference type="Gene3D" id="3.90.600.10">
    <property type="entry name" value="Phosphoribosylglycinamide synthetase, C-terminal domain"/>
    <property type="match status" value="1"/>
</dbReference>
<dbReference type="PATRIC" id="fig|1319815.3.peg.1340"/>
<comment type="caution">
    <text evidence="17">The sequence shown here is derived from an EMBL/GenBank/DDBJ whole genome shotgun (WGS) entry which is preliminary data.</text>
</comment>
<dbReference type="STRING" id="1319815.HMPREF0202_01394"/>
<keyword evidence="7 15" id="KW-0547">Nucleotide-binding</keyword>
<dbReference type="EMBL" id="AXZF01000054">
    <property type="protein sequence ID" value="ERT68586.1"/>
    <property type="molecule type" value="Genomic_DNA"/>
</dbReference>
<dbReference type="GO" id="GO:0004637">
    <property type="term" value="F:phosphoribosylamine-glycine ligase activity"/>
    <property type="evidence" value="ECO:0007669"/>
    <property type="project" value="UniProtKB-UniRule"/>
</dbReference>
<dbReference type="InterPro" id="IPR020560">
    <property type="entry name" value="PRibGlycinamide_synth_C-dom"/>
</dbReference>
<evidence type="ECO:0000256" key="3">
    <source>
        <dbReference type="ARBA" id="ARBA00005174"/>
    </source>
</evidence>
<evidence type="ECO:0000256" key="2">
    <source>
        <dbReference type="ARBA" id="ARBA00001946"/>
    </source>
</evidence>
<dbReference type="HAMAP" id="MF_00138">
    <property type="entry name" value="GARS"/>
    <property type="match status" value="1"/>
</dbReference>
<dbReference type="GO" id="GO:0009113">
    <property type="term" value="P:purine nucleobase biosynthetic process"/>
    <property type="evidence" value="ECO:0007669"/>
    <property type="project" value="InterPro"/>
</dbReference>
<proteinExistence type="inferred from homology"/>
<evidence type="ECO:0000259" key="16">
    <source>
        <dbReference type="PROSITE" id="PS50975"/>
    </source>
</evidence>
<evidence type="ECO:0000313" key="18">
    <source>
        <dbReference type="Proteomes" id="UP000017081"/>
    </source>
</evidence>
<evidence type="ECO:0000256" key="1">
    <source>
        <dbReference type="ARBA" id="ARBA00001936"/>
    </source>
</evidence>
<dbReference type="SUPFAM" id="SSF51246">
    <property type="entry name" value="Rudiment single hybrid motif"/>
    <property type="match status" value="1"/>
</dbReference>
<dbReference type="Gene3D" id="3.30.1490.20">
    <property type="entry name" value="ATP-grasp fold, A domain"/>
    <property type="match status" value="1"/>
</dbReference>
<dbReference type="PANTHER" id="PTHR43472:SF1">
    <property type="entry name" value="PHOSPHORIBOSYLAMINE--GLYCINE LIGASE, CHLOROPLASTIC"/>
    <property type="match status" value="1"/>
</dbReference>
<dbReference type="Pfam" id="PF02843">
    <property type="entry name" value="GARS_C"/>
    <property type="match status" value="1"/>
</dbReference>
<comment type="cofactor">
    <cofactor evidence="2">
        <name>Mg(2+)</name>
        <dbReference type="ChEBI" id="CHEBI:18420"/>
    </cofactor>
</comment>
<dbReference type="NCBIfam" id="TIGR00877">
    <property type="entry name" value="purD"/>
    <property type="match status" value="1"/>
</dbReference>
<dbReference type="Pfam" id="PF02844">
    <property type="entry name" value="GARS_N"/>
    <property type="match status" value="1"/>
</dbReference>
<evidence type="ECO:0000256" key="14">
    <source>
        <dbReference type="HAMAP-Rule" id="MF_00138"/>
    </source>
</evidence>
<dbReference type="RefSeq" id="WP_023050932.1">
    <property type="nucleotide sequence ID" value="NZ_CP173065.2"/>
</dbReference>
<evidence type="ECO:0000256" key="15">
    <source>
        <dbReference type="PROSITE-ProRule" id="PRU00409"/>
    </source>
</evidence>
<keyword evidence="5 14" id="KW-0436">Ligase</keyword>
<dbReference type="GO" id="GO:0006189">
    <property type="term" value="P:'de novo' IMP biosynthetic process"/>
    <property type="evidence" value="ECO:0007669"/>
    <property type="project" value="UniProtKB-UniRule"/>
</dbReference>
<dbReference type="InterPro" id="IPR020559">
    <property type="entry name" value="PRibGlycinamide_synth_CS"/>
</dbReference>
<evidence type="ECO:0000256" key="10">
    <source>
        <dbReference type="ARBA" id="ARBA00023211"/>
    </source>
</evidence>
<keyword evidence="18" id="KW-1185">Reference proteome</keyword>
<dbReference type="SUPFAM" id="SSF52440">
    <property type="entry name" value="PreATP-grasp domain"/>
    <property type="match status" value="1"/>
</dbReference>
<protein>
    <recommendedName>
        <fullName evidence="4 14">Phosphoribosylamine--glycine ligase</fullName>
        <ecNumber evidence="4 14">6.3.4.13</ecNumber>
    </recommendedName>
    <alternativeName>
        <fullName evidence="14">GARS</fullName>
    </alternativeName>
    <alternativeName>
        <fullName evidence="12 14">Glycinamide ribonucleotide synthetase</fullName>
    </alternativeName>
    <alternativeName>
        <fullName evidence="13 14">Phosphoribosylglycinamide synthetase</fullName>
    </alternativeName>
</protein>